<evidence type="ECO:0000256" key="3">
    <source>
        <dbReference type="ARBA" id="ARBA00010362"/>
    </source>
</evidence>
<gene>
    <name evidence="12" type="ORF">ACEWY4_026574</name>
</gene>
<evidence type="ECO:0000256" key="8">
    <source>
        <dbReference type="ARBA" id="ARBA00023242"/>
    </source>
</evidence>
<evidence type="ECO:0000313" key="13">
    <source>
        <dbReference type="Proteomes" id="UP001591681"/>
    </source>
</evidence>
<dbReference type="InterPro" id="IPR029338">
    <property type="entry name" value="TSSC4"/>
</dbReference>
<evidence type="ECO:0000256" key="11">
    <source>
        <dbReference type="SAM" id="MobiDB-lite"/>
    </source>
</evidence>
<dbReference type="Proteomes" id="UP001591681">
    <property type="component" value="Unassembled WGS sequence"/>
</dbReference>
<evidence type="ECO:0000256" key="5">
    <source>
        <dbReference type="ARBA" id="ARBA00022664"/>
    </source>
</evidence>
<feature type="region of interest" description="Disordered" evidence="11">
    <location>
        <begin position="125"/>
        <end position="369"/>
    </location>
</feature>
<feature type="compositionally biased region" description="Polar residues" evidence="11">
    <location>
        <begin position="209"/>
        <end position="220"/>
    </location>
</feature>
<feature type="compositionally biased region" description="Basic and acidic residues" evidence="11">
    <location>
        <begin position="291"/>
        <end position="308"/>
    </location>
</feature>
<protein>
    <recommendedName>
        <fullName evidence="9">U5 small nuclear ribonucleoprotein TSSC4</fullName>
    </recommendedName>
</protein>
<organism evidence="12 13">
    <name type="scientific">Coilia grayii</name>
    <name type="common">Gray's grenadier anchovy</name>
    <dbReference type="NCBI Taxonomy" id="363190"/>
    <lineage>
        <taxon>Eukaryota</taxon>
        <taxon>Metazoa</taxon>
        <taxon>Chordata</taxon>
        <taxon>Craniata</taxon>
        <taxon>Vertebrata</taxon>
        <taxon>Euteleostomi</taxon>
        <taxon>Actinopterygii</taxon>
        <taxon>Neopterygii</taxon>
        <taxon>Teleostei</taxon>
        <taxon>Clupei</taxon>
        <taxon>Clupeiformes</taxon>
        <taxon>Clupeoidei</taxon>
        <taxon>Engraulidae</taxon>
        <taxon>Coilinae</taxon>
        <taxon>Coilia</taxon>
    </lineage>
</organism>
<keyword evidence="7" id="KW-0508">mRNA splicing</keyword>
<comment type="function">
    <text evidence="10">Protein associated with the U5 snRNP, during its maturation and its post-splicing recycling and which is required for spliceosomal tri-snRNP complex assembly in the nucleus. Has a molecular sequestering activity and transiently hinders SNRNP200 binding sites for constitutive splicing factors that intervene later during the assembly of the spliceosome and splicing. Together with its molecular sequestering activity, may also function as a molecular adapter and placeholder, coordinating the assembly of the U5 snRNP and its association with the U4/U6 di-snRNP.</text>
</comment>
<comment type="similarity">
    <text evidence="3">Belongs to the TSSC4 family.</text>
</comment>
<evidence type="ECO:0000256" key="1">
    <source>
        <dbReference type="ARBA" id="ARBA00004123"/>
    </source>
</evidence>
<keyword evidence="4" id="KW-0963">Cytoplasm</keyword>
<feature type="region of interest" description="Disordered" evidence="11">
    <location>
        <begin position="1"/>
        <end position="100"/>
    </location>
</feature>
<dbReference type="GO" id="GO:0008380">
    <property type="term" value="P:RNA splicing"/>
    <property type="evidence" value="ECO:0007669"/>
    <property type="project" value="UniProtKB-KW"/>
</dbReference>
<evidence type="ECO:0000256" key="10">
    <source>
        <dbReference type="ARBA" id="ARBA00045970"/>
    </source>
</evidence>
<dbReference type="Pfam" id="PF15264">
    <property type="entry name" value="TSSC4"/>
    <property type="match status" value="1"/>
</dbReference>
<comment type="caution">
    <text evidence="12">The sequence shown here is derived from an EMBL/GenBank/DDBJ whole genome shotgun (WGS) entry which is preliminary data.</text>
</comment>
<proteinExistence type="inferred from homology"/>
<reference evidence="12 13" key="1">
    <citation type="submission" date="2024-09" db="EMBL/GenBank/DDBJ databases">
        <title>A chromosome-level genome assembly of Gray's grenadier anchovy, Coilia grayii.</title>
        <authorList>
            <person name="Fu Z."/>
        </authorList>
    </citation>
    <scope>NUCLEOTIDE SEQUENCE [LARGE SCALE GENOMIC DNA]</scope>
    <source>
        <strain evidence="12">G4</strain>
        <tissue evidence="12">Muscle</tissue>
    </source>
</reference>
<evidence type="ECO:0000256" key="2">
    <source>
        <dbReference type="ARBA" id="ARBA00004496"/>
    </source>
</evidence>
<sequence length="369" mass="40523">MCDPEGPGESLPNRLSNRDTIQLPDELSLSDSDPEDSLAPFGQRVEDLSSSSSDDGGGGGGVEEAKGPRPRGGARLPSGRAGDGGGGGVFQLRGGSLGFSDRSRSIFESLESAVKLTSAQLGDDNVLSGTFARPAPPSPPPLVRGRRSGTPPSGRMQPPPKQQGVPPQQQHHHQGAPAGGRVPDYLAHPERWTRYSLDDVPETSDRRNSQVAQQFLQGLQDQRRHQEDRAEPFMPSFNQSQASGGDQHKIVFSRPRLQGSREEGAAGRKGAPQRRSRMGLLNLGEEEDEEGARPEEARFDHRPPSSKEPRKRKWVPSRKWAQEDEDEEEPEEAEPQKPGNIAFSISKKVNRKHFRKMPEPQPRDEEEED</sequence>
<dbReference type="AlphaFoldDB" id="A0ABD1ISY6"/>
<evidence type="ECO:0000313" key="12">
    <source>
        <dbReference type="EMBL" id="KAL2077070.1"/>
    </source>
</evidence>
<dbReference type="EMBL" id="JBHFQA010000024">
    <property type="protein sequence ID" value="KAL2077070.1"/>
    <property type="molecule type" value="Genomic_DNA"/>
</dbReference>
<name>A0ABD1ISY6_9TELE</name>
<feature type="compositionally biased region" description="Basic and acidic residues" evidence="11">
    <location>
        <begin position="187"/>
        <end position="208"/>
    </location>
</feature>
<keyword evidence="8" id="KW-0539">Nucleus</keyword>
<evidence type="ECO:0000256" key="7">
    <source>
        <dbReference type="ARBA" id="ARBA00023187"/>
    </source>
</evidence>
<dbReference type="GO" id="GO:0005681">
    <property type="term" value="C:spliceosomal complex"/>
    <property type="evidence" value="ECO:0007669"/>
    <property type="project" value="UniProtKB-KW"/>
</dbReference>
<feature type="compositionally biased region" description="Low complexity" evidence="11">
    <location>
        <begin position="162"/>
        <end position="180"/>
    </location>
</feature>
<feature type="compositionally biased region" description="Acidic residues" evidence="11">
    <location>
        <begin position="323"/>
        <end position="333"/>
    </location>
</feature>
<dbReference type="GO" id="GO:0006397">
    <property type="term" value="P:mRNA processing"/>
    <property type="evidence" value="ECO:0007669"/>
    <property type="project" value="UniProtKB-KW"/>
</dbReference>
<keyword evidence="6" id="KW-0747">Spliceosome</keyword>
<dbReference type="GO" id="GO:0005737">
    <property type="term" value="C:cytoplasm"/>
    <property type="evidence" value="ECO:0007669"/>
    <property type="project" value="UniProtKB-SubCell"/>
</dbReference>
<accession>A0ABD1ISY6</accession>
<evidence type="ECO:0000256" key="9">
    <source>
        <dbReference type="ARBA" id="ARBA00035304"/>
    </source>
</evidence>
<keyword evidence="5" id="KW-0507">mRNA processing</keyword>
<feature type="compositionally biased region" description="Basic and acidic residues" evidence="11">
    <location>
        <begin position="221"/>
        <end position="231"/>
    </location>
</feature>
<comment type="subcellular location">
    <subcellularLocation>
        <location evidence="2">Cytoplasm</location>
    </subcellularLocation>
    <subcellularLocation>
        <location evidence="1">Nucleus</location>
    </subcellularLocation>
</comment>
<evidence type="ECO:0000256" key="4">
    <source>
        <dbReference type="ARBA" id="ARBA00022490"/>
    </source>
</evidence>
<dbReference type="PANTHER" id="PTHR13445">
    <property type="entry name" value="TUMOR SUPPRESSING SUBTRANSFERABLE CANDIDATE 4 TSSC4"/>
    <property type="match status" value="1"/>
</dbReference>
<dbReference type="PANTHER" id="PTHR13445:SF3">
    <property type="entry name" value="U5 SMALL NUCLEAR RIBONUCLEOPROTEIN TSSC4"/>
    <property type="match status" value="1"/>
</dbReference>
<evidence type="ECO:0000256" key="6">
    <source>
        <dbReference type="ARBA" id="ARBA00022728"/>
    </source>
</evidence>
<keyword evidence="13" id="KW-1185">Reference proteome</keyword>